<feature type="compositionally biased region" description="Basic and acidic residues" evidence="3">
    <location>
        <begin position="980"/>
        <end position="1000"/>
    </location>
</feature>
<dbReference type="PROSITE" id="PS50812">
    <property type="entry name" value="PWWP"/>
    <property type="match status" value="1"/>
</dbReference>
<feature type="compositionally biased region" description="Basic and acidic residues" evidence="3">
    <location>
        <begin position="822"/>
        <end position="833"/>
    </location>
</feature>
<feature type="compositionally biased region" description="Polar residues" evidence="3">
    <location>
        <begin position="1171"/>
        <end position="1189"/>
    </location>
</feature>
<reference evidence="6 7" key="1">
    <citation type="submission" date="2024-10" db="EMBL/GenBank/DDBJ databases">
        <title>Updated reference genomes for cyclostephanoid diatoms.</title>
        <authorList>
            <person name="Roberts W.R."/>
            <person name="Alverson A.J."/>
        </authorList>
    </citation>
    <scope>NUCLEOTIDE SEQUENCE [LARGE SCALE GENOMIC DNA]</scope>
    <source>
        <strain evidence="6 7">AJA276-08</strain>
    </source>
</reference>
<name>A0ABD3MFB8_9STRA</name>
<dbReference type="Gene3D" id="1.10.10.10">
    <property type="entry name" value="Winged helix-like DNA-binding domain superfamily/Winged helix DNA-binding domain"/>
    <property type="match status" value="1"/>
</dbReference>
<dbReference type="SUPFAM" id="SSF63748">
    <property type="entry name" value="Tudor/PWWP/MBT"/>
    <property type="match status" value="1"/>
</dbReference>
<dbReference type="InterPro" id="IPR036390">
    <property type="entry name" value="WH_DNA-bd_sf"/>
</dbReference>
<dbReference type="InterPro" id="IPR005818">
    <property type="entry name" value="Histone_H1/H5_H15"/>
</dbReference>
<dbReference type="Pfam" id="PF00538">
    <property type="entry name" value="Linker_histone"/>
    <property type="match status" value="1"/>
</dbReference>
<dbReference type="InterPro" id="IPR028941">
    <property type="entry name" value="WHIM2_dom"/>
</dbReference>
<evidence type="ECO:0000313" key="7">
    <source>
        <dbReference type="Proteomes" id="UP001530315"/>
    </source>
</evidence>
<feature type="compositionally biased region" description="Basic and acidic residues" evidence="3">
    <location>
        <begin position="376"/>
        <end position="401"/>
    </location>
</feature>
<evidence type="ECO:0000256" key="1">
    <source>
        <dbReference type="ARBA" id="ARBA00004123"/>
    </source>
</evidence>
<feature type="region of interest" description="Disordered" evidence="3">
    <location>
        <begin position="129"/>
        <end position="295"/>
    </location>
</feature>
<dbReference type="EMBL" id="JALLAZ020001848">
    <property type="protein sequence ID" value="KAL3761573.1"/>
    <property type="molecule type" value="Genomic_DNA"/>
</dbReference>
<feature type="compositionally biased region" description="Low complexity" evidence="3">
    <location>
        <begin position="246"/>
        <end position="257"/>
    </location>
</feature>
<dbReference type="CDD" id="cd00073">
    <property type="entry name" value="H15"/>
    <property type="match status" value="1"/>
</dbReference>
<dbReference type="Pfam" id="PF00855">
    <property type="entry name" value="PWWP"/>
    <property type="match status" value="1"/>
</dbReference>
<feature type="region of interest" description="Disordered" evidence="3">
    <location>
        <begin position="813"/>
        <end position="853"/>
    </location>
</feature>
<comment type="subcellular location">
    <subcellularLocation>
        <location evidence="1">Nucleus</location>
    </subcellularLocation>
</comment>
<feature type="compositionally biased region" description="Basic and acidic residues" evidence="3">
    <location>
        <begin position="131"/>
        <end position="148"/>
    </location>
</feature>
<feature type="domain" description="H15" evidence="5">
    <location>
        <begin position="290"/>
        <end position="363"/>
    </location>
</feature>
<dbReference type="GO" id="GO:0005634">
    <property type="term" value="C:nucleus"/>
    <property type="evidence" value="ECO:0007669"/>
    <property type="project" value="UniProtKB-SubCell"/>
</dbReference>
<feature type="domain" description="PWWP" evidence="4">
    <location>
        <begin position="1449"/>
        <end position="1511"/>
    </location>
</feature>
<feature type="compositionally biased region" description="Low complexity" evidence="3">
    <location>
        <begin position="171"/>
        <end position="183"/>
    </location>
</feature>
<dbReference type="InterPro" id="IPR036388">
    <property type="entry name" value="WH-like_DNA-bd_sf"/>
</dbReference>
<keyword evidence="2" id="KW-0539">Nucleus</keyword>
<sequence>MISDEAADAPPDPDHGGVPMAPSPGVEAAGASNSIGSTVKPDNTQSAAYDKKWLDNFNLLKPCIMNDGSIDYSSLDEETQKRMQNFVKDQRKCYRKRESHPDEPNPMTQNRFWLLKSAKFNFKPSDTLKASAEEKKQAKVMAKEKKAAVESQKISSGESGTPAVAKTAAYSEKTASTKKPTPAKAKESTPLEANDSSFDFKMPAAKSPKPYSGTFSTTPQISRDCIERDDSNDDSDDDSDDDSAKKPPSATKKSTPLKTDDASPDIKTPAKKTPKPRSSTSPPASRKRSGKPTYLEMAHEAIVALKDRTGSSAPAISKWILTNNVHAKSAPPNIFKSRLNLSIKQGVKDGRFTKVKGSYKINSEWTKKQREAAKSIEVAKKKAEKQRQKDLDRLKQQKMEESANMEAEEEKTRKKAESEMVRVLSKLTSADAFCNCEAYCYFPHHYLFLFDRGEIQTPEEMEEARRKKQLKEEAEARKKYIEQQLRRRRFPIEDTRLHKEDKEWGVKPPERVSKRPALPYTLTCLIPPHLRSNAPKKYQGTAANASSSGNGALLGGGCDRGLITDAIHVYHFFCGDVGLIDAENPVPKFSLKTLLYALDEVLNGNAKAAKSLPPLLTHLFVTALRMLMTPQLVDNKDADLLPVDLRLQEDLSKLREGLNAVSWSQICFFYMDMMERYYTSDVSLEDGVLSGDDKFDMRYYWETNETEDEQIEIEPTNEGRDGNDLFSNRYKAYLGDLQGVLGKGFIKLQQQKEPWTLKAEELMALLRALTDDVLAKRPDLAEDIAGRGAKLNELSKAKRAAIMKYNKVRLAYEGPKKPSRSKKSEGNDEKGDNKEDEQADAESREDSDKPFVPTATKQQFITAEKAYNKAVDAFEAGLNKLLSRTEPIGFDRNFNAIYFFQHDPVMLHVEQLKQSLLPPEIKNLGAELTPFSSWHFIDTKPLFEQFLESLDDRGQREDETLKICSNLTMLKRRLLDDKKENNRAAAREREKEELERRLENAKSACDAEDGRRSGRLAGIAVEELKKTEEDIKILAKAHEAEERHERLGREQASDYSLLTGLQLITDFFAGQRTTRSIKKSDQDGQNETELLANVPSHKLWMDDRIGGNGTLNILAEALNVLEKKCNDLAPWERDDITREAWRKQLSDASCAWAIDCVMQMGPSADEEDSNDSNASHTSPNKKQKVEPTSGSSYANLVTTIKVCLKDLETRIFSVSGKKRSIEEADLTAEDEDASSYEEDDKELTKRRNSWKIKINALKRIPTQRYGLIRDIIAAAITVARKSHLNQVAADLKTALQLFRPYAGGEARSAAIKVLEKHGGYDGSDDEGDDFEELAAANTGEPNLDDNADAAMASLLCDEFRMISGSLGGDDFADKTDWSDSIKDCKSVSRLAVMVQCFVSKADDVLEQLKEERNNLDAILGINAKRTSRSKSGIKNHDSSTHIWCNAKLTDKLVKAKVKGYPWWPAHICTPLDAAVADALEGSSYTLISSVGNEGMFMVIDKDVVDFSEETDEDLSQYDKSTLEDLHDSMAIAKKLWRDRNRGMASPWSKKSRLSIMVEEKKSD</sequence>
<dbReference type="SUPFAM" id="SSF46785">
    <property type="entry name" value="Winged helix' DNA-binding domain"/>
    <property type="match status" value="1"/>
</dbReference>
<evidence type="ECO:0008006" key="8">
    <source>
        <dbReference type="Google" id="ProtNLM"/>
    </source>
</evidence>
<accession>A0ABD3MFB8</accession>
<evidence type="ECO:0000256" key="3">
    <source>
        <dbReference type="SAM" id="MobiDB-lite"/>
    </source>
</evidence>
<feature type="region of interest" description="Disordered" evidence="3">
    <location>
        <begin position="1162"/>
        <end position="1189"/>
    </location>
</feature>
<feature type="region of interest" description="Disordered" evidence="3">
    <location>
        <begin position="1"/>
        <end position="44"/>
    </location>
</feature>
<keyword evidence="7" id="KW-1185">Reference proteome</keyword>
<evidence type="ECO:0000313" key="6">
    <source>
        <dbReference type="EMBL" id="KAL3761573.1"/>
    </source>
</evidence>
<comment type="caution">
    <text evidence="6">The sequence shown here is derived from an EMBL/GenBank/DDBJ whole genome shotgun (WGS) entry which is preliminary data.</text>
</comment>
<dbReference type="PROSITE" id="PS51504">
    <property type="entry name" value="H15"/>
    <property type="match status" value="1"/>
</dbReference>
<dbReference type="CDD" id="cd05162">
    <property type="entry name" value="PWWP"/>
    <property type="match status" value="1"/>
</dbReference>
<dbReference type="Proteomes" id="UP001530315">
    <property type="component" value="Unassembled WGS sequence"/>
</dbReference>
<dbReference type="SMART" id="SM00526">
    <property type="entry name" value="H15"/>
    <property type="match status" value="1"/>
</dbReference>
<protein>
    <recommendedName>
        <fullName evidence="8">Histone H1</fullName>
    </recommendedName>
</protein>
<feature type="region of interest" description="Disordered" evidence="3">
    <location>
        <begin position="980"/>
        <end position="1009"/>
    </location>
</feature>
<feature type="compositionally biased region" description="Acidic residues" evidence="3">
    <location>
        <begin position="230"/>
        <end position="241"/>
    </location>
</feature>
<evidence type="ECO:0000256" key="2">
    <source>
        <dbReference type="ARBA" id="ARBA00023242"/>
    </source>
</evidence>
<feature type="compositionally biased region" description="Polar residues" evidence="3">
    <location>
        <begin position="31"/>
        <end position="44"/>
    </location>
</feature>
<dbReference type="InterPro" id="IPR000313">
    <property type="entry name" value="PWWP_dom"/>
</dbReference>
<feature type="region of interest" description="Disordered" evidence="3">
    <location>
        <begin position="376"/>
        <end position="415"/>
    </location>
</feature>
<organism evidence="6 7">
    <name type="scientific">Stephanodiscus triporus</name>
    <dbReference type="NCBI Taxonomy" id="2934178"/>
    <lineage>
        <taxon>Eukaryota</taxon>
        <taxon>Sar</taxon>
        <taxon>Stramenopiles</taxon>
        <taxon>Ochrophyta</taxon>
        <taxon>Bacillariophyta</taxon>
        <taxon>Coscinodiscophyceae</taxon>
        <taxon>Thalassiosirophycidae</taxon>
        <taxon>Stephanodiscales</taxon>
        <taxon>Stephanodiscaceae</taxon>
        <taxon>Stephanodiscus</taxon>
    </lineage>
</organism>
<dbReference type="Gene3D" id="2.30.30.140">
    <property type="match status" value="1"/>
</dbReference>
<evidence type="ECO:0000259" key="4">
    <source>
        <dbReference type="PROSITE" id="PS50812"/>
    </source>
</evidence>
<proteinExistence type="predicted"/>
<evidence type="ECO:0000259" key="5">
    <source>
        <dbReference type="PROSITE" id="PS51504"/>
    </source>
</evidence>
<dbReference type="Pfam" id="PF15613">
    <property type="entry name" value="WSD"/>
    <property type="match status" value="1"/>
</dbReference>
<gene>
    <name evidence="6" type="ORF">ACHAW5_001881</name>
</gene>